<dbReference type="EMBL" id="CP035807">
    <property type="protein sequence ID" value="QEN06348.1"/>
    <property type="molecule type" value="Genomic_DNA"/>
</dbReference>
<dbReference type="Proteomes" id="UP000323824">
    <property type="component" value="Chromosome"/>
</dbReference>
<sequence>MILILNVLLAPIVAFIIAGFYYGFYRRFTARIHRRWGPPIYQNFADNIKLYSKVEAASHGLMFHLGPVIMAAGSVTSLLFIPFFNNSVWFSGVSEYGNLILITYLMVVGPLGNALSVGAGGNPFGVMGVVRGLTRLIGLEIGMYIAIGLLMAVSGTTSLTKIISFQVESGTWNMVEHPLIFIISLFSFVGFMGASPFDVVGAPTEVYSGPVAEFGSKYLGILMSQRLMFSFAKLLLWVNLFLGGASNILELLGKTFALFLFEISIGSVFPRFKVEQAVDFLWKIPALLGLLAGVLMFFNGGVV</sequence>
<evidence type="ECO:0000256" key="2">
    <source>
        <dbReference type="ARBA" id="ARBA00022692"/>
    </source>
</evidence>
<feature type="transmembrane region" description="Helical" evidence="5">
    <location>
        <begin position="179"/>
        <end position="200"/>
    </location>
</feature>
<dbReference type="KEGG" id="sper:EW093_04045"/>
<proteinExistence type="predicted"/>
<feature type="transmembrane region" description="Helical" evidence="5">
    <location>
        <begin position="6"/>
        <end position="25"/>
    </location>
</feature>
<evidence type="ECO:0000313" key="6">
    <source>
        <dbReference type="EMBL" id="QEN06348.1"/>
    </source>
</evidence>
<keyword evidence="2 5" id="KW-0812">Transmembrane</keyword>
<keyword evidence="7" id="KW-1185">Reference proteome</keyword>
<name>A0A5C1QG68_9SPIO</name>
<dbReference type="PANTHER" id="PTHR43359:SF1">
    <property type="entry name" value="FORMATE HYDROGENLYASE SUBUNIT 4-RELATED"/>
    <property type="match status" value="1"/>
</dbReference>
<dbReference type="AlphaFoldDB" id="A0A5C1QG68"/>
<comment type="subcellular location">
    <subcellularLocation>
        <location evidence="1">Membrane</location>
        <topology evidence="1">Multi-pass membrane protein</topology>
    </subcellularLocation>
</comment>
<dbReference type="Pfam" id="PF00146">
    <property type="entry name" value="NADHdh"/>
    <property type="match status" value="1"/>
</dbReference>
<reference evidence="6 7" key="1">
    <citation type="submission" date="2019-02" db="EMBL/GenBank/DDBJ databases">
        <authorList>
            <person name="Fomenkov A."/>
            <person name="Dubinina G."/>
            <person name="Grabovich M."/>
            <person name="Vincze T."/>
            <person name="Roberts R.J."/>
        </authorList>
    </citation>
    <scope>NUCLEOTIDE SEQUENCE [LARGE SCALE GENOMIC DNA]</scope>
    <source>
        <strain evidence="6 7">P</strain>
    </source>
</reference>
<evidence type="ECO:0000256" key="1">
    <source>
        <dbReference type="ARBA" id="ARBA00004141"/>
    </source>
</evidence>
<reference evidence="6 7" key="2">
    <citation type="submission" date="2019-09" db="EMBL/GenBank/DDBJ databases">
        <title>Complete Genome Sequence and Methylome Analysis of free living Spirochaetas.</title>
        <authorList>
            <person name="Leshcheva N."/>
            <person name="Mikheeva N."/>
        </authorList>
    </citation>
    <scope>NUCLEOTIDE SEQUENCE [LARGE SCALE GENOMIC DNA]</scope>
    <source>
        <strain evidence="6 7">P</strain>
    </source>
</reference>
<evidence type="ECO:0000256" key="5">
    <source>
        <dbReference type="SAM" id="Phobius"/>
    </source>
</evidence>
<keyword evidence="4 5" id="KW-0472">Membrane</keyword>
<dbReference type="OrthoDB" id="9778499at2"/>
<evidence type="ECO:0000256" key="3">
    <source>
        <dbReference type="ARBA" id="ARBA00022989"/>
    </source>
</evidence>
<feature type="transmembrane region" description="Helical" evidence="5">
    <location>
        <begin position="227"/>
        <end position="245"/>
    </location>
</feature>
<feature type="transmembrane region" description="Helical" evidence="5">
    <location>
        <begin position="96"/>
        <end position="115"/>
    </location>
</feature>
<dbReference type="InterPro" id="IPR001694">
    <property type="entry name" value="NADH_UbQ_OxRdtase_su1/FPO"/>
</dbReference>
<accession>A0A5C1QG68</accession>
<feature type="transmembrane region" description="Helical" evidence="5">
    <location>
        <begin position="251"/>
        <end position="269"/>
    </location>
</feature>
<dbReference type="PANTHER" id="PTHR43359">
    <property type="entry name" value="FORMATE HYDROGENLYASE SUBUNIT 4"/>
    <property type="match status" value="1"/>
</dbReference>
<evidence type="ECO:0000313" key="7">
    <source>
        <dbReference type="Proteomes" id="UP000323824"/>
    </source>
</evidence>
<gene>
    <name evidence="6" type="ORF">EW093_04045</name>
</gene>
<dbReference type="InterPro" id="IPR052561">
    <property type="entry name" value="ComplexI_Subunit1"/>
</dbReference>
<feature type="transmembrane region" description="Helical" evidence="5">
    <location>
        <begin position="281"/>
        <end position="302"/>
    </location>
</feature>
<feature type="transmembrane region" description="Helical" evidence="5">
    <location>
        <begin position="136"/>
        <end position="159"/>
    </location>
</feature>
<evidence type="ECO:0000256" key="4">
    <source>
        <dbReference type="ARBA" id="ARBA00023136"/>
    </source>
</evidence>
<organism evidence="6 7">
    <name type="scientific">Thiospirochaeta perfilievii</name>
    <dbReference type="NCBI Taxonomy" id="252967"/>
    <lineage>
        <taxon>Bacteria</taxon>
        <taxon>Pseudomonadati</taxon>
        <taxon>Spirochaetota</taxon>
        <taxon>Spirochaetia</taxon>
        <taxon>Spirochaetales</taxon>
        <taxon>Spirochaetaceae</taxon>
        <taxon>Thiospirochaeta</taxon>
    </lineage>
</organism>
<keyword evidence="3 5" id="KW-1133">Transmembrane helix</keyword>
<dbReference type="GO" id="GO:0005886">
    <property type="term" value="C:plasma membrane"/>
    <property type="evidence" value="ECO:0007669"/>
    <property type="project" value="TreeGrafter"/>
</dbReference>
<feature type="transmembrane region" description="Helical" evidence="5">
    <location>
        <begin position="61"/>
        <end position="84"/>
    </location>
</feature>
<protein>
    <submittedName>
        <fullName evidence="6">NADH-quinone oxidoreductase subunit H</fullName>
    </submittedName>
</protein>